<dbReference type="PANTHER" id="PTHR43167">
    <property type="entry name" value="PUTATIVE (AFU_ORTHOLOGUE AFUA_6G01830)-RELATED"/>
    <property type="match status" value="1"/>
</dbReference>
<dbReference type="GO" id="GO:0008168">
    <property type="term" value="F:methyltransferase activity"/>
    <property type="evidence" value="ECO:0007669"/>
    <property type="project" value="UniProtKB-KW"/>
</dbReference>
<protein>
    <submittedName>
        <fullName evidence="1">Predicted O-methyltransferase YrrM</fullName>
    </submittedName>
</protein>
<name>A0A239FRC6_9ACTN</name>
<keyword evidence="1" id="KW-0808">Transferase</keyword>
<dbReference type="EMBL" id="FZPH01000001">
    <property type="protein sequence ID" value="SNS59461.1"/>
    <property type="molecule type" value="Genomic_DNA"/>
</dbReference>
<dbReference type="InterPro" id="IPR029063">
    <property type="entry name" value="SAM-dependent_MTases_sf"/>
</dbReference>
<organism evidence="1 2">
    <name type="scientific">Asanoa hainanensis</name>
    <dbReference type="NCBI Taxonomy" id="560556"/>
    <lineage>
        <taxon>Bacteria</taxon>
        <taxon>Bacillati</taxon>
        <taxon>Actinomycetota</taxon>
        <taxon>Actinomycetes</taxon>
        <taxon>Micromonosporales</taxon>
        <taxon>Micromonosporaceae</taxon>
        <taxon>Asanoa</taxon>
    </lineage>
</organism>
<dbReference type="RefSeq" id="WP_089243355.1">
    <property type="nucleotide sequence ID" value="NZ_FZPH01000001.1"/>
</dbReference>
<gene>
    <name evidence="1" type="ORF">SAMN05421812_10145</name>
</gene>
<accession>A0A239FRC6</accession>
<dbReference type="OrthoDB" id="484536at2"/>
<dbReference type="Gene3D" id="3.40.50.150">
    <property type="entry name" value="Vaccinia Virus protein VP39"/>
    <property type="match status" value="1"/>
</dbReference>
<reference evidence="1 2" key="1">
    <citation type="submission" date="2017-06" db="EMBL/GenBank/DDBJ databases">
        <authorList>
            <person name="Kim H.J."/>
            <person name="Triplett B.A."/>
        </authorList>
    </citation>
    <scope>NUCLEOTIDE SEQUENCE [LARGE SCALE GENOMIC DNA]</scope>
    <source>
        <strain evidence="1 2">CGMCC 4.5593</strain>
    </source>
</reference>
<keyword evidence="2" id="KW-1185">Reference proteome</keyword>
<proteinExistence type="predicted"/>
<dbReference type="AlphaFoldDB" id="A0A239FRC6"/>
<sequence>MDLVRAATLLAAEQRFAHSSVTAHGHLLRLLAGGVPAGGVIGETGTGCGVGLAWLTEGAPDGVRLVSIERDPERSAAAKALFEGRRNVTVHTGDWRDLREHGPFDLLSLDGGGHGKTPNAGFAEPGDWLKPGGTVVIDDFTPTTDWPPRHAGEVDHARLRWLDHPHLHATQIRLAPDLAVVIGTRRS</sequence>
<dbReference type="SUPFAM" id="SSF53335">
    <property type="entry name" value="S-adenosyl-L-methionine-dependent methyltransferases"/>
    <property type="match status" value="1"/>
</dbReference>
<evidence type="ECO:0000313" key="1">
    <source>
        <dbReference type="EMBL" id="SNS59461.1"/>
    </source>
</evidence>
<dbReference type="GO" id="GO:0032259">
    <property type="term" value="P:methylation"/>
    <property type="evidence" value="ECO:0007669"/>
    <property type="project" value="UniProtKB-KW"/>
</dbReference>
<keyword evidence="1" id="KW-0489">Methyltransferase</keyword>
<dbReference type="PANTHER" id="PTHR43167:SF1">
    <property type="entry name" value="PUTATIVE (AFU_ORTHOLOGUE AFUA_6G01830)-RELATED"/>
    <property type="match status" value="1"/>
</dbReference>
<evidence type="ECO:0000313" key="2">
    <source>
        <dbReference type="Proteomes" id="UP000198362"/>
    </source>
</evidence>
<dbReference type="CDD" id="cd02440">
    <property type="entry name" value="AdoMet_MTases"/>
    <property type="match status" value="1"/>
</dbReference>
<dbReference type="Proteomes" id="UP000198362">
    <property type="component" value="Unassembled WGS sequence"/>
</dbReference>
<dbReference type="Pfam" id="PF13578">
    <property type="entry name" value="Methyltransf_24"/>
    <property type="match status" value="1"/>
</dbReference>